<accession>W0NUI0</accession>
<proteinExistence type="predicted"/>
<dbReference type="EMBL" id="KF715620">
    <property type="protein sequence ID" value="AHG52956.1"/>
    <property type="molecule type" value="Genomic_DNA"/>
</dbReference>
<evidence type="ECO:0000256" key="1">
    <source>
        <dbReference type="SAM" id="MobiDB-lite"/>
    </source>
</evidence>
<protein>
    <submittedName>
        <fullName evidence="2">Uncharacterized protein</fullName>
    </submittedName>
</protein>
<name>W0NUI0_9ZZZZ</name>
<gene>
    <name evidence="2" type="ORF">META_00031</name>
</gene>
<organism evidence="2">
    <name type="scientific">uncultured organism</name>
    <dbReference type="NCBI Taxonomy" id="155900"/>
    <lineage>
        <taxon>unclassified sequences</taxon>
        <taxon>environmental samples</taxon>
    </lineage>
</organism>
<feature type="region of interest" description="Disordered" evidence="1">
    <location>
        <begin position="1"/>
        <end position="21"/>
    </location>
</feature>
<reference evidence="2" key="1">
    <citation type="submission" date="2013-09" db="EMBL/GenBank/DDBJ databases">
        <title>Novel inorganic pyrophosphatase from soil metagenomic and family and subfamily prediction.</title>
        <authorList>
            <person name="Rodrigues G.R."/>
            <person name="Val-Moraes S.P."/>
            <person name="Varani A.M."/>
            <person name="Lemos E.G.M."/>
            <person name="Pizauro J.M."/>
        </authorList>
    </citation>
    <scope>NUCLEOTIDE SEQUENCE</scope>
</reference>
<evidence type="ECO:0000313" key="2">
    <source>
        <dbReference type="EMBL" id="AHG52956.1"/>
    </source>
</evidence>
<dbReference type="AlphaFoldDB" id="W0NUI0"/>
<sequence length="239" mass="26010">MNHKPEIGFVDAHPEGVGRNDDRRLPAAELVLHTAADIGLQARVIQARPPPADLRHDRRQLLAPLASRTIDDARAGRLLQHRPQRVILVDLAHHVLHLETEIRPGEAGDAGQRLAEPQLLGDVGLHIGRGGSREGDRLRIAQLLAKSAEPCIIGPKIVTPLADAMGLIDGQELYLRLPELFEEQRAAEPLGGDIDQVVLAGRHLVHPLKGFSGRERAVDAGRGDAPLRKTIDLVLHQGD</sequence>